<dbReference type="EMBL" id="BAAAUX010000002">
    <property type="protein sequence ID" value="GAA2774801.1"/>
    <property type="molecule type" value="Genomic_DNA"/>
</dbReference>
<accession>A0ABN3V233</accession>
<organism evidence="1 2">
    <name type="scientific">Saccharopolyspora taberi</name>
    <dbReference type="NCBI Taxonomy" id="60895"/>
    <lineage>
        <taxon>Bacteria</taxon>
        <taxon>Bacillati</taxon>
        <taxon>Actinomycetota</taxon>
        <taxon>Actinomycetes</taxon>
        <taxon>Pseudonocardiales</taxon>
        <taxon>Pseudonocardiaceae</taxon>
        <taxon>Saccharopolyspora</taxon>
    </lineage>
</organism>
<proteinExistence type="predicted"/>
<keyword evidence="2" id="KW-1185">Reference proteome</keyword>
<comment type="caution">
    <text evidence="1">The sequence shown here is derived from an EMBL/GenBank/DDBJ whole genome shotgun (WGS) entry which is preliminary data.</text>
</comment>
<evidence type="ECO:0008006" key="3">
    <source>
        <dbReference type="Google" id="ProtNLM"/>
    </source>
</evidence>
<dbReference type="Proteomes" id="UP001500979">
    <property type="component" value="Unassembled WGS sequence"/>
</dbReference>
<name>A0ABN3V233_9PSEU</name>
<gene>
    <name evidence="1" type="ORF">GCM10010470_03500</name>
</gene>
<dbReference type="Pfam" id="PF14430">
    <property type="entry name" value="Imm1"/>
    <property type="match status" value="1"/>
</dbReference>
<dbReference type="RefSeq" id="WP_344677526.1">
    <property type="nucleotide sequence ID" value="NZ_BAAAUX010000002.1"/>
</dbReference>
<dbReference type="InterPro" id="IPR025680">
    <property type="entry name" value="DddI"/>
</dbReference>
<sequence length="153" mass="16817">MTDALEIYFKQEHDEAPIIVQSEAELDAALDQFAADEPGVRALAQLAWRDDPWRAVFEIGVYNGETGVLYYSGDSAPEGVTSLGDNADTELEVWYFVRADTEYQRSAEVPFTAVHAAAHEYFRTGGEQPTAVNWRPGMPGGRIFTPDSVDGGV</sequence>
<evidence type="ECO:0000313" key="1">
    <source>
        <dbReference type="EMBL" id="GAA2774801.1"/>
    </source>
</evidence>
<protein>
    <recommendedName>
        <fullName evidence="3">Immunity protein Imm1</fullName>
    </recommendedName>
</protein>
<reference evidence="1 2" key="1">
    <citation type="journal article" date="2019" name="Int. J. Syst. Evol. Microbiol.">
        <title>The Global Catalogue of Microorganisms (GCM) 10K type strain sequencing project: providing services to taxonomists for standard genome sequencing and annotation.</title>
        <authorList>
            <consortium name="The Broad Institute Genomics Platform"/>
            <consortium name="The Broad Institute Genome Sequencing Center for Infectious Disease"/>
            <person name="Wu L."/>
            <person name="Ma J."/>
        </authorList>
    </citation>
    <scope>NUCLEOTIDE SEQUENCE [LARGE SCALE GENOMIC DNA]</scope>
    <source>
        <strain evidence="1 2">JCM 9383</strain>
    </source>
</reference>
<evidence type="ECO:0000313" key="2">
    <source>
        <dbReference type="Proteomes" id="UP001500979"/>
    </source>
</evidence>